<feature type="domain" description="DUF403" evidence="1">
    <location>
        <begin position="531"/>
        <end position="811"/>
    </location>
</feature>
<keyword evidence="4" id="KW-1185">Reference proteome</keyword>
<dbReference type="Pfam" id="PF04168">
    <property type="entry name" value="Alpha-E"/>
    <property type="match status" value="1"/>
</dbReference>
<dbReference type="InterPro" id="IPR051680">
    <property type="entry name" value="ATP-dep_Glu-Cys_Ligase-2"/>
</dbReference>
<dbReference type="SUPFAM" id="SSF56059">
    <property type="entry name" value="Glutathione synthetase ATP-binding domain-like"/>
    <property type="match status" value="1"/>
</dbReference>
<evidence type="ECO:0000313" key="4">
    <source>
        <dbReference type="Proteomes" id="UP000611500"/>
    </source>
</evidence>
<sequence length="812" mass="90280">MPPGAQQDIFAPDFFADYRQHPGVADELFDENGKMRPVWRRFVDRFARLSPEEVRTRFEKGNQYLRDAGVFFRQYSTDPLVERDWPLSHIPVILHEDEWTQICAGLTQRADLLELVMADLYGPAQLVADNHLPAELVARSPHWLRPMVGVPPRGGHYLHFLAFEIGRSPDGSWFVLGDRTQAPSGAGFALENRMATGRIFPERFPRAYIHKLAGFFSSFRDAMETLASPRFETPRTGGILTPGPSNDTYYEHTYIARYLGMMLLEGEDLLVENGEAMVRTIEGPKPLGMLWRRIDASFADPLEFDHSSHIGTPGLMEAVRAGNLAMANALGSGILEMRAMMAFLPRISEVLMGQPLKLPNIATWWCGGAPERTWVRDNAQNMLIGPADSVDLPFDLGATIALGGQFKGEAAGSIAEWLERAGDRLVGQEAVTLSTTPAWEEEIEADGSSGSGRVVPCPMTVRVFAARTETGWQFMKGGYARIGRPEDTTALAMQRGGSVADVWVVSDRPVHRNVPSQPEGRDYRRAAPGILPARAADNLYWLGRYLERTEDAVRLIRAYHLRLAETDNRNDPRLKALRSYLKGYGFDLSQTIPEALIGRIASARACAGKVRDRFSTDGWAALNDLLKTTSRMTGTAQPGDDCARAMSVLVRKIAGITGLVHENMYRFSGWHFLSLGRALERADAMASLLAVFTAEEAPQGSLDLAVEVGDSVITHQRRFRVETNRDTVVDLLALDADNPRALLFMIRRLRQLAEALPGAQVHGRPSHLLRAILPLEAEIACANPAEITTERLWRLRDELAVISDRLSTSYLR</sequence>
<protein>
    <recommendedName>
        <fullName evidence="5">DUF403 domain-containing protein</fullName>
    </recommendedName>
</protein>
<evidence type="ECO:0000259" key="1">
    <source>
        <dbReference type="Pfam" id="PF04168"/>
    </source>
</evidence>
<organism evidence="3 4">
    <name type="scientific">Pseudodonghicola xiamenensis</name>
    <dbReference type="NCBI Taxonomy" id="337702"/>
    <lineage>
        <taxon>Bacteria</taxon>
        <taxon>Pseudomonadati</taxon>
        <taxon>Pseudomonadota</taxon>
        <taxon>Alphaproteobacteria</taxon>
        <taxon>Rhodobacterales</taxon>
        <taxon>Paracoccaceae</taxon>
        <taxon>Pseudodonghicola</taxon>
    </lineage>
</organism>
<accession>A0A8J3H6A7</accession>
<evidence type="ECO:0008006" key="5">
    <source>
        <dbReference type="Google" id="ProtNLM"/>
    </source>
</evidence>
<dbReference type="Gene3D" id="3.40.50.11290">
    <property type="match status" value="1"/>
</dbReference>
<evidence type="ECO:0000313" key="3">
    <source>
        <dbReference type="EMBL" id="GHG92064.1"/>
    </source>
</evidence>
<evidence type="ECO:0000259" key="2">
    <source>
        <dbReference type="Pfam" id="PF14403"/>
    </source>
</evidence>
<comment type="caution">
    <text evidence="3">The sequence shown here is derived from an EMBL/GenBank/DDBJ whole genome shotgun (WGS) entry which is preliminary data.</text>
</comment>
<reference evidence="3" key="1">
    <citation type="journal article" date="2014" name="Int. J. Syst. Evol. Microbiol.">
        <title>Complete genome sequence of Corynebacterium casei LMG S-19264T (=DSM 44701T), isolated from a smear-ripened cheese.</title>
        <authorList>
            <consortium name="US DOE Joint Genome Institute (JGI-PGF)"/>
            <person name="Walter F."/>
            <person name="Albersmeier A."/>
            <person name="Kalinowski J."/>
            <person name="Ruckert C."/>
        </authorList>
    </citation>
    <scope>NUCLEOTIDE SEQUENCE</scope>
    <source>
        <strain evidence="3">CGMCC 1.7081</strain>
    </source>
</reference>
<dbReference type="EMBL" id="BNAP01000009">
    <property type="protein sequence ID" value="GHG92064.1"/>
    <property type="molecule type" value="Genomic_DNA"/>
</dbReference>
<dbReference type="Pfam" id="PF14403">
    <property type="entry name" value="CP_ATPgrasp_2"/>
    <property type="match status" value="1"/>
</dbReference>
<reference evidence="3" key="2">
    <citation type="submission" date="2020-09" db="EMBL/GenBank/DDBJ databases">
        <authorList>
            <person name="Sun Q."/>
            <person name="Zhou Y."/>
        </authorList>
    </citation>
    <scope>NUCLEOTIDE SEQUENCE</scope>
    <source>
        <strain evidence="3">CGMCC 1.7081</strain>
    </source>
</reference>
<dbReference type="Proteomes" id="UP000611500">
    <property type="component" value="Unassembled WGS sequence"/>
</dbReference>
<dbReference type="RefSeq" id="WP_028093870.1">
    <property type="nucleotide sequence ID" value="NZ_BNAP01000009.1"/>
</dbReference>
<gene>
    <name evidence="3" type="ORF">GCM10010961_23720</name>
</gene>
<dbReference type="InterPro" id="IPR007296">
    <property type="entry name" value="DUF403"/>
</dbReference>
<dbReference type="InterPro" id="IPR025841">
    <property type="entry name" value="CP_ATPgrasp_2"/>
</dbReference>
<name>A0A8J3H6A7_9RHOB</name>
<dbReference type="PANTHER" id="PTHR34595:SF2">
    <property type="entry name" value="BLR2978 PROTEIN"/>
    <property type="match status" value="1"/>
</dbReference>
<proteinExistence type="predicted"/>
<dbReference type="PANTHER" id="PTHR34595">
    <property type="entry name" value="BLR5612 PROTEIN"/>
    <property type="match status" value="1"/>
</dbReference>
<feature type="domain" description="Circularly permuted ATP-grasp type 2" evidence="2">
    <location>
        <begin position="91"/>
        <end position="482"/>
    </location>
</feature>
<dbReference type="AlphaFoldDB" id="A0A8J3H6A7"/>